<gene>
    <name evidence="2" type="ORF">EC973_001424</name>
</gene>
<dbReference type="EMBL" id="JABAYA010000131">
    <property type="protein sequence ID" value="KAF7724048.1"/>
    <property type="molecule type" value="Genomic_DNA"/>
</dbReference>
<accession>A0A8H7BJT5</accession>
<proteinExistence type="predicted"/>
<dbReference type="OrthoDB" id="2273700at2759"/>
<evidence type="ECO:0000313" key="2">
    <source>
        <dbReference type="EMBL" id="KAF7724048.1"/>
    </source>
</evidence>
<evidence type="ECO:0000313" key="3">
    <source>
        <dbReference type="Proteomes" id="UP000605846"/>
    </source>
</evidence>
<comment type="caution">
    <text evidence="2">The sequence shown here is derived from an EMBL/GenBank/DDBJ whole genome shotgun (WGS) entry which is preliminary data.</text>
</comment>
<sequence>MKKPILAKAIKSLQSTLEPSTALTVNEILTTGHTSGPAAIQANTWKLGDIVFNQGNRDPVSAQKGKKTCTFTPQPTSSVSTHKSRVSDEDRATLAPLYCIKINDKHLSNTLKAVIDVYEKNLEDQSANMSLTKRLRAFNFFKQALNRPLAELQQFHLFLWSDYGKTEKLHELDDDDSKLIELIRFVLTDFTANCIKPDYPAKTNERTPFVQSIIPIFKYLSSVQHSISLCGLVIPKTTKLMDGFGIASIDQNERVLIESSGLEDGMHTDEDTLKLLEYTSICLQGEKVLYQQSSYATFVKRRLFAIQFVGYNTMGHFSSGSSGSSVLL</sequence>
<feature type="compositionally biased region" description="Polar residues" evidence="1">
    <location>
        <begin position="69"/>
        <end position="81"/>
    </location>
</feature>
<organism evidence="2 3">
    <name type="scientific">Apophysomyces ossiformis</name>
    <dbReference type="NCBI Taxonomy" id="679940"/>
    <lineage>
        <taxon>Eukaryota</taxon>
        <taxon>Fungi</taxon>
        <taxon>Fungi incertae sedis</taxon>
        <taxon>Mucoromycota</taxon>
        <taxon>Mucoromycotina</taxon>
        <taxon>Mucoromycetes</taxon>
        <taxon>Mucorales</taxon>
        <taxon>Mucorineae</taxon>
        <taxon>Mucoraceae</taxon>
        <taxon>Apophysomyces</taxon>
    </lineage>
</organism>
<evidence type="ECO:0000256" key="1">
    <source>
        <dbReference type="SAM" id="MobiDB-lite"/>
    </source>
</evidence>
<feature type="region of interest" description="Disordered" evidence="1">
    <location>
        <begin position="61"/>
        <end position="85"/>
    </location>
</feature>
<protein>
    <submittedName>
        <fullName evidence="2">Uncharacterized protein</fullName>
    </submittedName>
</protein>
<dbReference type="AlphaFoldDB" id="A0A8H7BJT5"/>
<keyword evidence="3" id="KW-1185">Reference proteome</keyword>
<reference evidence="2" key="1">
    <citation type="submission" date="2020-01" db="EMBL/GenBank/DDBJ databases">
        <title>Genome Sequencing of Three Apophysomyces-Like Fungal Strains Confirms a Novel Fungal Genus in the Mucoromycota with divergent Burkholderia-like Endosymbiotic Bacteria.</title>
        <authorList>
            <person name="Stajich J.E."/>
            <person name="Macias A.M."/>
            <person name="Carter-House D."/>
            <person name="Lovett B."/>
            <person name="Kasson L.R."/>
            <person name="Berry K."/>
            <person name="Grigoriev I."/>
            <person name="Chang Y."/>
            <person name="Spatafora J."/>
            <person name="Kasson M.T."/>
        </authorList>
    </citation>
    <scope>NUCLEOTIDE SEQUENCE</scope>
    <source>
        <strain evidence="2">NRRL A-21654</strain>
    </source>
</reference>
<dbReference type="Proteomes" id="UP000605846">
    <property type="component" value="Unassembled WGS sequence"/>
</dbReference>
<name>A0A8H7BJT5_9FUNG</name>